<comment type="caution">
    <text evidence="2">The sequence shown here is derived from an EMBL/GenBank/DDBJ whole genome shotgun (WGS) entry which is preliminary data.</text>
</comment>
<sequence length="79" mass="8608">MITAEVAVYPLKTSDATNVINNSINTLQNTNVNYTVDSMNTKITGTKEQIFDSLNKMFTEAENSGGEVNMVVTLSNSTK</sequence>
<evidence type="ECO:0000313" key="3">
    <source>
        <dbReference type="Proteomes" id="UP001079657"/>
    </source>
</evidence>
<dbReference type="Proteomes" id="UP001079657">
    <property type="component" value="Unassembled WGS sequence"/>
</dbReference>
<keyword evidence="3" id="KW-1185">Reference proteome</keyword>
<gene>
    <name evidence="2" type="ORF">OXH55_02415</name>
</gene>
<name>A0ABT4CKB8_9CLOT</name>
<dbReference type="InterPro" id="IPR011522">
    <property type="entry name" value="Thiamin/HMP-bd_put_YkoF"/>
</dbReference>
<feature type="domain" description="Thiamin/hydroxymethyl pyrimidine-binding YkoF putative" evidence="1">
    <location>
        <begin position="4"/>
        <end position="75"/>
    </location>
</feature>
<proteinExistence type="predicted"/>
<organism evidence="2 3">
    <name type="scientific">Clostridium ganghwense</name>
    <dbReference type="NCBI Taxonomy" id="312089"/>
    <lineage>
        <taxon>Bacteria</taxon>
        <taxon>Bacillati</taxon>
        <taxon>Bacillota</taxon>
        <taxon>Clostridia</taxon>
        <taxon>Eubacteriales</taxon>
        <taxon>Clostridiaceae</taxon>
        <taxon>Clostridium</taxon>
    </lineage>
</organism>
<dbReference type="SUPFAM" id="SSF89957">
    <property type="entry name" value="MTH1187/YkoF-like"/>
    <property type="match status" value="1"/>
</dbReference>
<protein>
    <submittedName>
        <fullName evidence="2">YkoF family thiamine/hydroxymethylpyrimidine-binding protein</fullName>
    </submittedName>
</protein>
<accession>A0ABT4CKB8</accession>
<reference evidence="2" key="1">
    <citation type="submission" date="2022-12" db="EMBL/GenBank/DDBJ databases">
        <authorList>
            <person name="Wang J."/>
        </authorList>
    </citation>
    <scope>NUCLEOTIDE SEQUENCE</scope>
    <source>
        <strain evidence="2">HY-42-06</strain>
    </source>
</reference>
<dbReference type="EMBL" id="JAPQES010000001">
    <property type="protein sequence ID" value="MCY6369500.1"/>
    <property type="molecule type" value="Genomic_DNA"/>
</dbReference>
<evidence type="ECO:0000313" key="2">
    <source>
        <dbReference type="EMBL" id="MCY6369500.1"/>
    </source>
</evidence>
<dbReference type="Pfam" id="PF07615">
    <property type="entry name" value="Ykof"/>
    <property type="match status" value="1"/>
</dbReference>
<dbReference type="InterPro" id="IPR029756">
    <property type="entry name" value="MTH1187/YkoF-like"/>
</dbReference>
<dbReference type="Gene3D" id="3.30.70.930">
    <property type="match status" value="1"/>
</dbReference>
<dbReference type="RefSeq" id="WP_268047879.1">
    <property type="nucleotide sequence ID" value="NZ_JAPQES010000001.1"/>
</dbReference>
<evidence type="ECO:0000259" key="1">
    <source>
        <dbReference type="Pfam" id="PF07615"/>
    </source>
</evidence>